<proteinExistence type="predicted"/>
<name>A0A0F8WD15_9ZZZZ</name>
<dbReference type="EMBL" id="LAZR01065996">
    <property type="protein sequence ID" value="KKK54433.1"/>
    <property type="molecule type" value="Genomic_DNA"/>
</dbReference>
<dbReference type="AlphaFoldDB" id="A0A0F8WD15"/>
<accession>A0A0F8WD15</accession>
<comment type="caution">
    <text evidence="1">The sequence shown here is derived from an EMBL/GenBank/DDBJ whole genome shotgun (WGS) entry which is preliminary data.</text>
</comment>
<organism evidence="1">
    <name type="scientific">marine sediment metagenome</name>
    <dbReference type="NCBI Taxonomy" id="412755"/>
    <lineage>
        <taxon>unclassified sequences</taxon>
        <taxon>metagenomes</taxon>
        <taxon>ecological metagenomes</taxon>
    </lineage>
</organism>
<gene>
    <name evidence="1" type="ORF">LCGC14_3084810</name>
</gene>
<sequence>MKKRDLDVIDSENELIVEEIISFLKVKERSSLKSFQDAFSTPQRMKAKKILIFKSRYLFPESSNHFQRQVLQSSYKKSYFLGLIHPNVPDAV</sequence>
<evidence type="ECO:0000313" key="1">
    <source>
        <dbReference type="EMBL" id="KKK54433.1"/>
    </source>
</evidence>
<reference evidence="1" key="1">
    <citation type="journal article" date="2015" name="Nature">
        <title>Complex archaea that bridge the gap between prokaryotes and eukaryotes.</title>
        <authorList>
            <person name="Spang A."/>
            <person name="Saw J.H."/>
            <person name="Jorgensen S.L."/>
            <person name="Zaremba-Niedzwiedzka K."/>
            <person name="Martijn J."/>
            <person name="Lind A.E."/>
            <person name="van Eijk R."/>
            <person name="Schleper C."/>
            <person name="Guy L."/>
            <person name="Ettema T.J."/>
        </authorList>
    </citation>
    <scope>NUCLEOTIDE SEQUENCE</scope>
</reference>
<protein>
    <submittedName>
        <fullName evidence="1">Uncharacterized protein</fullName>
    </submittedName>
</protein>